<evidence type="ECO:0000256" key="1">
    <source>
        <dbReference type="SAM" id="MobiDB-lite"/>
    </source>
</evidence>
<dbReference type="Proteomes" id="UP000041254">
    <property type="component" value="Unassembled WGS sequence"/>
</dbReference>
<dbReference type="CDD" id="cd17039">
    <property type="entry name" value="Ubl_ubiquitin_like"/>
    <property type="match status" value="1"/>
</dbReference>
<organism evidence="4 5">
    <name type="scientific">Vitrella brassicaformis (strain CCMP3155)</name>
    <dbReference type="NCBI Taxonomy" id="1169540"/>
    <lineage>
        <taxon>Eukaryota</taxon>
        <taxon>Sar</taxon>
        <taxon>Alveolata</taxon>
        <taxon>Colpodellida</taxon>
        <taxon>Vitrellaceae</taxon>
        <taxon>Vitrella</taxon>
    </lineage>
</organism>
<proteinExistence type="predicted"/>
<dbReference type="OMA" id="VEAECNT"/>
<name>A0A0G4FMT5_VITBC</name>
<dbReference type="PANTHER" id="PTHR47796:SF1">
    <property type="entry name" value="OS08G0500800 PROTEIN"/>
    <property type="match status" value="1"/>
</dbReference>
<evidence type="ECO:0000313" key="5">
    <source>
        <dbReference type="Proteomes" id="UP000041254"/>
    </source>
</evidence>
<evidence type="ECO:0000259" key="3">
    <source>
        <dbReference type="PROSITE" id="PS51397"/>
    </source>
</evidence>
<dbReference type="EMBL" id="CDMY01000466">
    <property type="protein sequence ID" value="CEM15494.1"/>
    <property type="molecule type" value="Genomic_DNA"/>
</dbReference>
<keyword evidence="5" id="KW-1185">Reference proteome</keyword>
<gene>
    <name evidence="4" type="ORF">Vbra_15755</name>
</gene>
<dbReference type="Pfam" id="PF08325">
    <property type="entry name" value="WLM"/>
    <property type="match status" value="1"/>
</dbReference>
<feature type="region of interest" description="Disordered" evidence="1">
    <location>
        <begin position="313"/>
        <end position="337"/>
    </location>
</feature>
<protein>
    <recommendedName>
        <fullName evidence="6">WLM domain-containing protein</fullName>
    </recommendedName>
</protein>
<dbReference type="PANTHER" id="PTHR47796">
    <property type="entry name" value="ZINC METALLOPROTEINASE-LIKE PROTEIN"/>
    <property type="match status" value="1"/>
</dbReference>
<dbReference type="Gene3D" id="3.10.20.90">
    <property type="entry name" value="Phosphatidylinositol 3-kinase Catalytic Subunit, Chain A, domain 1"/>
    <property type="match status" value="1"/>
</dbReference>
<reference evidence="4 5" key="1">
    <citation type="submission" date="2014-11" db="EMBL/GenBank/DDBJ databases">
        <authorList>
            <person name="Zhu J."/>
            <person name="Qi W."/>
            <person name="Song R."/>
        </authorList>
    </citation>
    <scope>NUCLEOTIDE SEQUENCE [LARGE SCALE GENOMIC DNA]</scope>
</reference>
<dbReference type="VEuPathDB" id="CryptoDB:Vbra_15755"/>
<dbReference type="InterPro" id="IPR013536">
    <property type="entry name" value="WLM_dom"/>
</dbReference>
<dbReference type="PROSITE" id="PS51397">
    <property type="entry name" value="WLM"/>
    <property type="match status" value="1"/>
</dbReference>
<dbReference type="Pfam" id="PF00240">
    <property type="entry name" value="ubiquitin"/>
    <property type="match status" value="1"/>
</dbReference>
<accession>A0A0G4FMT5</accession>
<dbReference type="InParanoid" id="A0A0G4FMT5"/>
<feature type="domain" description="Ubiquitin-like" evidence="2">
    <location>
        <begin position="16"/>
        <end position="90"/>
    </location>
</feature>
<feature type="domain" description="WLM" evidence="3">
    <location>
        <begin position="124"/>
        <end position="321"/>
    </location>
</feature>
<dbReference type="Gene3D" id="1.20.58.2190">
    <property type="match status" value="1"/>
</dbReference>
<dbReference type="PROSITE" id="PS50053">
    <property type="entry name" value="UBIQUITIN_2"/>
    <property type="match status" value="1"/>
</dbReference>
<dbReference type="STRING" id="1169540.A0A0G4FMT5"/>
<dbReference type="AlphaFoldDB" id="A0A0G4FMT5"/>
<dbReference type="InterPro" id="IPR029071">
    <property type="entry name" value="Ubiquitin-like_domsf"/>
</dbReference>
<evidence type="ECO:0000313" key="4">
    <source>
        <dbReference type="EMBL" id="CEM15494.1"/>
    </source>
</evidence>
<dbReference type="OrthoDB" id="261960at2759"/>
<evidence type="ECO:0000259" key="2">
    <source>
        <dbReference type="PROSITE" id="PS50053"/>
    </source>
</evidence>
<dbReference type="SUPFAM" id="SSF143503">
    <property type="entry name" value="PUG domain-like"/>
    <property type="match status" value="1"/>
</dbReference>
<dbReference type="InterPro" id="IPR000626">
    <property type="entry name" value="Ubiquitin-like_dom"/>
</dbReference>
<dbReference type="InterPro" id="IPR036339">
    <property type="entry name" value="PUB-like_dom_sf"/>
</dbReference>
<dbReference type="InterPro" id="IPR018997">
    <property type="entry name" value="PUB_domain"/>
</dbReference>
<evidence type="ECO:0008006" key="6">
    <source>
        <dbReference type="Google" id="ProtNLM"/>
    </source>
</evidence>
<dbReference type="Pfam" id="PF09409">
    <property type="entry name" value="PUB"/>
    <property type="match status" value="1"/>
</dbReference>
<dbReference type="CDD" id="cd09212">
    <property type="entry name" value="PUB"/>
    <property type="match status" value="1"/>
</dbReference>
<sequence length="519" mass="58302">MTEEEASVDRSGPELVDVVVTYKKEGYCVPVDPNEACDQLFDFIAAMFAFKQQHIRLFVKGKQLKAEDTIKDAGIDERSKVLVVASREEEIILVQNSKSDPLRRGFDKGPRRKYEVSVASLTKAPQQDSTYRFERLEVLPQLSHPPQSEALRLLQRLATDPGIVSIMREYQWTVGVLCEMPPEGKVGEDPVCILGLNEGRGQKIHLRLRTDDLKGFRKYEVILNTLLHELTHNRIGPHNRDFYNLMSELRAHYMQVTNQFKSAGRTTGMSEMGTLNMAESGPAEPQDNWSFTATLGGAHPAPTDPLSLREVAAQAAERRHQPQPTSPIPPTTPEMADEHQPLICCDDHQAHSHEDRADKGGDTVIETQQEGTVESPAAPQEADQDMHEGDTSPIAMPVESDELQRIADATQKYVETLRQRLVLQGRSGGLEGVMREGWVLLRKLISNVQQSPYDDKYRRLRRSNRVLSEKVFSLPGFEDVLRSVGFEKESDDALVLRTVDPVKLQLAKEVLDSLIEGHT</sequence>
<dbReference type="SUPFAM" id="SSF54236">
    <property type="entry name" value="Ubiquitin-like"/>
    <property type="match status" value="1"/>
</dbReference>